<dbReference type="AlphaFoldDB" id="A0A3A9AYX1"/>
<evidence type="ECO:0000259" key="2">
    <source>
        <dbReference type="Pfam" id="PF01261"/>
    </source>
</evidence>
<dbReference type="PANTHER" id="PTHR43489">
    <property type="entry name" value="ISOMERASE"/>
    <property type="match status" value="1"/>
</dbReference>
<reference evidence="3 4" key="1">
    <citation type="submission" date="2018-09" db="EMBL/GenBank/DDBJ databases">
        <title>Murine metabolic-syndrome-specific gut microbial biobank.</title>
        <authorList>
            <person name="Liu C."/>
        </authorList>
    </citation>
    <scope>NUCLEOTIDE SEQUENCE [LARGE SCALE GENOMIC DNA]</scope>
    <source>
        <strain evidence="3 4">0.1xD8-82</strain>
    </source>
</reference>
<name>A0A3A9AYX1_9FIRM</name>
<evidence type="ECO:0000256" key="1">
    <source>
        <dbReference type="ARBA" id="ARBA00023235"/>
    </source>
</evidence>
<dbReference type="Gene3D" id="3.20.20.150">
    <property type="entry name" value="Divalent-metal-dependent TIM barrel enzymes"/>
    <property type="match status" value="1"/>
</dbReference>
<dbReference type="InterPro" id="IPR013022">
    <property type="entry name" value="Xyl_isomerase-like_TIM-brl"/>
</dbReference>
<protein>
    <submittedName>
        <fullName evidence="3">Sugar phosphate isomerase/epimerase</fullName>
    </submittedName>
</protein>
<dbReference type="OrthoDB" id="9801426at2"/>
<dbReference type="SUPFAM" id="SSF51658">
    <property type="entry name" value="Xylose isomerase-like"/>
    <property type="match status" value="1"/>
</dbReference>
<gene>
    <name evidence="3" type="ORF">D7V94_06835</name>
</gene>
<keyword evidence="1 3" id="KW-0413">Isomerase</keyword>
<dbReference type="GO" id="GO:0016853">
    <property type="term" value="F:isomerase activity"/>
    <property type="evidence" value="ECO:0007669"/>
    <property type="project" value="UniProtKB-KW"/>
</dbReference>
<dbReference type="Proteomes" id="UP000280696">
    <property type="component" value="Unassembled WGS sequence"/>
</dbReference>
<accession>A0A3A9AYX1</accession>
<feature type="domain" description="Xylose isomerase-like TIM barrel" evidence="2">
    <location>
        <begin position="21"/>
        <end position="246"/>
    </location>
</feature>
<sequence length="261" mass="29923">MKISISNIAWDIEQDNSVYALMEKYGYQGLEIAPSRIIPDSPYDNLEYITKWKKDLNRKRKLLISSMQSIWYGKSENIFSSDEERKELMAYTKKAVIFAEQISCKNLVFGCPKNRKVPDNMDPMQIAIPFFKEAADFAARHNTVIGLEAVSIIYNTNFINDTLSAIEFIKEVNSKGLKLNLDVGTMIQNKEDLSVVENNIHYVNHVHISEPGLAGIVRRSIHTELKDLLKRENYDGYISIEMSKGHPIENVMEYISMVFGD</sequence>
<evidence type="ECO:0000313" key="4">
    <source>
        <dbReference type="Proteomes" id="UP000280696"/>
    </source>
</evidence>
<comment type="caution">
    <text evidence="3">The sequence shown here is derived from an EMBL/GenBank/DDBJ whole genome shotgun (WGS) entry which is preliminary data.</text>
</comment>
<evidence type="ECO:0000313" key="3">
    <source>
        <dbReference type="EMBL" id="RKI92386.1"/>
    </source>
</evidence>
<organism evidence="3 4">
    <name type="scientific">Parablautia intestinalis</name>
    <dbReference type="NCBI Taxonomy" id="2320100"/>
    <lineage>
        <taxon>Bacteria</taxon>
        <taxon>Bacillati</taxon>
        <taxon>Bacillota</taxon>
        <taxon>Clostridia</taxon>
        <taxon>Lachnospirales</taxon>
        <taxon>Lachnospiraceae</taxon>
        <taxon>Parablautia</taxon>
    </lineage>
</organism>
<dbReference type="InterPro" id="IPR036237">
    <property type="entry name" value="Xyl_isomerase-like_sf"/>
</dbReference>
<proteinExistence type="predicted"/>
<keyword evidence="4" id="KW-1185">Reference proteome</keyword>
<dbReference type="RefSeq" id="WP_120468117.1">
    <property type="nucleotide sequence ID" value="NZ_CATAJS010000004.1"/>
</dbReference>
<dbReference type="EMBL" id="RAYQ01000005">
    <property type="protein sequence ID" value="RKI92386.1"/>
    <property type="molecule type" value="Genomic_DNA"/>
</dbReference>
<dbReference type="Pfam" id="PF01261">
    <property type="entry name" value="AP_endonuc_2"/>
    <property type="match status" value="1"/>
</dbReference>
<dbReference type="InterPro" id="IPR050417">
    <property type="entry name" value="Sugar_Epim/Isomerase"/>
</dbReference>